<feature type="transmembrane region" description="Helical" evidence="9">
    <location>
        <begin position="47"/>
        <end position="68"/>
    </location>
</feature>
<feature type="transmembrane region" description="Helical" evidence="9">
    <location>
        <begin position="134"/>
        <end position="156"/>
    </location>
</feature>
<keyword evidence="11" id="KW-1185">Reference proteome</keyword>
<keyword evidence="6 9" id="KW-1133">Transmembrane helix</keyword>
<keyword evidence="3 9" id="KW-0813">Transport</keyword>
<feature type="transmembrane region" description="Helical" evidence="9">
    <location>
        <begin position="74"/>
        <end position="96"/>
    </location>
</feature>
<dbReference type="GO" id="GO:0012505">
    <property type="term" value="C:endomembrane system"/>
    <property type="evidence" value="ECO:0007669"/>
    <property type="project" value="UniProtKB-ARBA"/>
</dbReference>
<accession>A0A182E7L5</accession>
<evidence type="ECO:0000313" key="12">
    <source>
        <dbReference type="WBParaSite" id="nOo.2.0.1.t04008-RA"/>
    </source>
</evidence>
<evidence type="ECO:0000256" key="3">
    <source>
        <dbReference type="ARBA" id="ARBA00022448"/>
    </source>
</evidence>
<keyword evidence="5 9" id="KW-0653">Protein transport</keyword>
<reference evidence="10 11" key="2">
    <citation type="submission" date="2018-08" db="EMBL/GenBank/DDBJ databases">
        <authorList>
            <person name="Laetsch R D."/>
            <person name="Stevens L."/>
            <person name="Kumar S."/>
            <person name="Blaxter L. M."/>
        </authorList>
    </citation>
    <scope>NUCLEOTIDE SEQUENCE [LARGE SCALE GENOMIC DNA]</scope>
</reference>
<name>A0A182E7L5_ONCOC</name>
<evidence type="ECO:0000313" key="10">
    <source>
        <dbReference type="EMBL" id="VDK71382.1"/>
    </source>
</evidence>
<comment type="subcellular location">
    <subcellularLocation>
        <location evidence="2 9">Membrane</location>
        <topology evidence="2 9">Multi-pass membrane protein</topology>
    </subcellularLocation>
</comment>
<dbReference type="STRING" id="42157.A0A182E7L5"/>
<dbReference type="Proteomes" id="UP000271087">
    <property type="component" value="Unassembled WGS sequence"/>
</dbReference>
<evidence type="ECO:0000256" key="9">
    <source>
        <dbReference type="RuleBase" id="RU363111"/>
    </source>
</evidence>
<feature type="transmembrane region" description="Helical" evidence="9">
    <location>
        <begin position="108"/>
        <end position="128"/>
    </location>
</feature>
<evidence type="ECO:0000256" key="4">
    <source>
        <dbReference type="ARBA" id="ARBA00022692"/>
    </source>
</evidence>
<sequence>MLQRVYRLFNDDESTDVENLPNPSVNNTSQNQFDEDSSLSWDLRVQYFLGCLCLSVICSLAGSALLFTWRITGFTVMVSLGSILSLFGTCFLMGPLKQLQKMFEQGRFLASLMYLLSIAFTLIAGLVFSNPPLALVFVIGQYIAMAWYSMTYIPFARSGSIVAKIRTTYLVIHILIFRYLCHC</sequence>
<evidence type="ECO:0000256" key="5">
    <source>
        <dbReference type="ARBA" id="ARBA00022927"/>
    </source>
</evidence>
<dbReference type="GO" id="GO:0016020">
    <property type="term" value="C:membrane"/>
    <property type="evidence" value="ECO:0007669"/>
    <property type="project" value="UniProtKB-SubCell"/>
</dbReference>
<evidence type="ECO:0000256" key="1">
    <source>
        <dbReference type="ARBA" id="ARBA00003566"/>
    </source>
</evidence>
<organism evidence="12">
    <name type="scientific">Onchocerca ochengi</name>
    <name type="common">Filarial nematode worm</name>
    <dbReference type="NCBI Taxonomy" id="42157"/>
    <lineage>
        <taxon>Eukaryota</taxon>
        <taxon>Metazoa</taxon>
        <taxon>Ecdysozoa</taxon>
        <taxon>Nematoda</taxon>
        <taxon>Chromadorea</taxon>
        <taxon>Rhabditida</taxon>
        <taxon>Spirurina</taxon>
        <taxon>Spiruromorpha</taxon>
        <taxon>Filarioidea</taxon>
        <taxon>Onchocercidae</taxon>
        <taxon>Onchocerca</taxon>
    </lineage>
</organism>
<dbReference type="AlphaFoldDB" id="A0A182E7L5"/>
<dbReference type="PANTHER" id="PTHR23137">
    <property type="entry name" value="VESICLE TRANSPORT PROTEIN-RELATED"/>
    <property type="match status" value="1"/>
</dbReference>
<dbReference type="OrthoDB" id="73614at2759"/>
<protein>
    <recommendedName>
        <fullName evidence="9">Vesicle transport protein</fullName>
    </recommendedName>
</protein>
<dbReference type="GO" id="GO:0015031">
    <property type="term" value="P:protein transport"/>
    <property type="evidence" value="ECO:0007669"/>
    <property type="project" value="UniProtKB-KW"/>
</dbReference>
<dbReference type="WBParaSite" id="nOo.2.0.1.t04008-RA">
    <property type="protein sequence ID" value="nOo.2.0.1.t04008-RA"/>
    <property type="gene ID" value="nOo.2.0.1.g04008"/>
</dbReference>
<evidence type="ECO:0000256" key="6">
    <source>
        <dbReference type="ARBA" id="ARBA00022989"/>
    </source>
</evidence>
<evidence type="ECO:0000256" key="2">
    <source>
        <dbReference type="ARBA" id="ARBA00004141"/>
    </source>
</evidence>
<dbReference type="InterPro" id="IPR011691">
    <property type="entry name" value="Vesicle_transpt_SFT2"/>
</dbReference>
<evidence type="ECO:0000313" key="11">
    <source>
        <dbReference type="Proteomes" id="UP000271087"/>
    </source>
</evidence>
<keyword evidence="4 9" id="KW-0812">Transmembrane</keyword>
<dbReference type="EMBL" id="UYRW01000837">
    <property type="protein sequence ID" value="VDK71382.1"/>
    <property type="molecule type" value="Genomic_DNA"/>
</dbReference>
<dbReference type="Pfam" id="PF04178">
    <property type="entry name" value="Got1"/>
    <property type="match status" value="1"/>
</dbReference>
<dbReference type="PANTHER" id="PTHR23137:SF6">
    <property type="entry name" value="VESICLE TRANSPORT PROTEIN"/>
    <property type="match status" value="1"/>
</dbReference>
<evidence type="ECO:0000256" key="8">
    <source>
        <dbReference type="ARBA" id="ARBA00025800"/>
    </source>
</evidence>
<evidence type="ECO:0000256" key="7">
    <source>
        <dbReference type="ARBA" id="ARBA00023136"/>
    </source>
</evidence>
<gene>
    <name evidence="10" type="ORF">NOO_LOCUS4008</name>
</gene>
<keyword evidence="7 9" id="KW-0472">Membrane</keyword>
<dbReference type="InterPro" id="IPR007305">
    <property type="entry name" value="Vesicle_transpt_Got1/SFT2"/>
</dbReference>
<dbReference type="GO" id="GO:0005737">
    <property type="term" value="C:cytoplasm"/>
    <property type="evidence" value="ECO:0007669"/>
    <property type="project" value="UniProtKB-ARBA"/>
</dbReference>
<comment type="function">
    <text evidence="1 9">May be involved in fusion of retrograde transport vesicles derived from an endocytic compartment with the Golgi complex.</text>
</comment>
<dbReference type="GO" id="GO:0016192">
    <property type="term" value="P:vesicle-mediated transport"/>
    <property type="evidence" value="ECO:0007669"/>
    <property type="project" value="InterPro"/>
</dbReference>
<proteinExistence type="inferred from homology"/>
<comment type="similarity">
    <text evidence="8 9">Belongs to the SFT2 family.</text>
</comment>
<reference evidence="12" key="1">
    <citation type="submission" date="2016-06" db="UniProtKB">
        <authorList>
            <consortium name="WormBaseParasite"/>
        </authorList>
    </citation>
    <scope>IDENTIFICATION</scope>
</reference>